<dbReference type="Gene3D" id="1.10.3230.30">
    <property type="entry name" value="Phage gp6-like head-tail connector protein"/>
    <property type="match status" value="1"/>
</dbReference>
<dbReference type="Pfam" id="PF05135">
    <property type="entry name" value="Phage_connect_1"/>
    <property type="match status" value="1"/>
</dbReference>
<gene>
    <name evidence="1" type="ORF">HV823_11960</name>
</gene>
<dbReference type="EMBL" id="JABXYK010000006">
    <property type="protein sequence ID" value="NVP55968.1"/>
    <property type="molecule type" value="Genomic_DNA"/>
</dbReference>
<keyword evidence="2" id="KW-1185">Reference proteome</keyword>
<dbReference type="InterPro" id="IPR021146">
    <property type="entry name" value="Phage_gp6-like_head-tail"/>
</dbReference>
<dbReference type="InterPro" id="IPR006450">
    <property type="entry name" value="Phage_HK97_gp6-like"/>
</dbReference>
<dbReference type="NCBIfam" id="TIGR01560">
    <property type="entry name" value="put_DNA_pack"/>
    <property type="match status" value="1"/>
</dbReference>
<evidence type="ECO:0000313" key="2">
    <source>
        <dbReference type="Proteomes" id="UP000659172"/>
    </source>
</evidence>
<accession>A0ABX2QH81</accession>
<dbReference type="CDD" id="cd08054">
    <property type="entry name" value="gp6"/>
    <property type="match status" value="1"/>
</dbReference>
<evidence type="ECO:0000313" key="1">
    <source>
        <dbReference type="EMBL" id="NVP55968.1"/>
    </source>
</evidence>
<organism evidence="1 2">
    <name type="scientific">Mycoplana rhizolycopersici</name>
    <dbReference type="NCBI Taxonomy" id="2746702"/>
    <lineage>
        <taxon>Bacteria</taxon>
        <taxon>Pseudomonadati</taxon>
        <taxon>Pseudomonadota</taxon>
        <taxon>Alphaproteobacteria</taxon>
        <taxon>Hyphomicrobiales</taxon>
        <taxon>Rhizobiaceae</taxon>
        <taxon>Mycoplana</taxon>
    </lineage>
</organism>
<sequence>MALVSLDFVKQALRIAERDDEGNILDHEDDGVLQAYIDTASEAVVRYLKEGANDDWDESTTPAAVRQAVVIAVQGLYDPDQVELLSGLGTSDPKNPIVALLCMMRKPTLA</sequence>
<comment type="caution">
    <text evidence="1">The sequence shown here is derived from an EMBL/GenBank/DDBJ whole genome shotgun (WGS) entry which is preliminary data.</text>
</comment>
<dbReference type="Proteomes" id="UP000659172">
    <property type="component" value="Unassembled WGS sequence"/>
</dbReference>
<name>A0ABX2QH81_9HYPH</name>
<dbReference type="RefSeq" id="WP_176949949.1">
    <property type="nucleotide sequence ID" value="NZ_JABXYK010000006.1"/>
</dbReference>
<proteinExistence type="predicted"/>
<reference evidence="1 2" key="1">
    <citation type="submission" date="2020-06" db="EMBL/GenBank/DDBJ databases">
        <title>Rhizobium sp.nov. isolated from the tomato plant.</title>
        <authorList>
            <person name="Thin K.K."/>
            <person name="Zhang X."/>
            <person name="He S."/>
        </authorList>
    </citation>
    <scope>NUCLEOTIDE SEQUENCE [LARGE SCALE GENOMIC DNA]</scope>
    <source>
        <strain evidence="1 2">DBTS2</strain>
    </source>
</reference>
<protein>
    <submittedName>
        <fullName evidence="1">Phage gp6-like head-tail connector protein</fullName>
    </submittedName>
</protein>